<feature type="transmembrane region" description="Helical" evidence="1">
    <location>
        <begin position="75"/>
        <end position="94"/>
    </location>
</feature>
<proteinExistence type="predicted"/>
<gene>
    <name evidence="2" type="ORF">OG814_05285</name>
</gene>
<keyword evidence="3" id="KW-1185">Reference proteome</keyword>
<dbReference type="EMBL" id="CP108188">
    <property type="protein sequence ID" value="WTR68726.1"/>
    <property type="molecule type" value="Genomic_DNA"/>
</dbReference>
<name>A0ABZ1L507_9ACTN</name>
<reference evidence="2 3" key="1">
    <citation type="submission" date="2022-10" db="EMBL/GenBank/DDBJ databases">
        <title>The complete genomes of actinobacterial strains from the NBC collection.</title>
        <authorList>
            <person name="Joergensen T.S."/>
            <person name="Alvarez Arevalo M."/>
            <person name="Sterndorff E.B."/>
            <person name="Faurdal D."/>
            <person name="Vuksanovic O."/>
            <person name="Mourched A.-S."/>
            <person name="Charusanti P."/>
            <person name="Shaw S."/>
            <person name="Blin K."/>
            <person name="Weber T."/>
        </authorList>
    </citation>
    <scope>NUCLEOTIDE SEQUENCE [LARGE SCALE GENOMIC DNA]</scope>
    <source>
        <strain evidence="2 3">NBC_00123</strain>
    </source>
</reference>
<evidence type="ECO:0000256" key="1">
    <source>
        <dbReference type="SAM" id="Phobius"/>
    </source>
</evidence>
<feature type="transmembrane region" description="Helical" evidence="1">
    <location>
        <begin position="40"/>
        <end position="63"/>
    </location>
</feature>
<dbReference type="RefSeq" id="WP_406082425.1">
    <property type="nucleotide sequence ID" value="NZ_CP108188.1"/>
</dbReference>
<evidence type="ECO:0000313" key="2">
    <source>
        <dbReference type="EMBL" id="WTR68726.1"/>
    </source>
</evidence>
<feature type="transmembrane region" description="Helical" evidence="1">
    <location>
        <begin position="6"/>
        <end position="28"/>
    </location>
</feature>
<protein>
    <submittedName>
        <fullName evidence="2">Uncharacterized protein</fullName>
    </submittedName>
</protein>
<dbReference type="Proteomes" id="UP001622594">
    <property type="component" value="Chromosome"/>
</dbReference>
<evidence type="ECO:0000313" key="3">
    <source>
        <dbReference type="Proteomes" id="UP001622594"/>
    </source>
</evidence>
<keyword evidence="1" id="KW-0812">Transmembrane</keyword>
<keyword evidence="1" id="KW-1133">Transmembrane helix</keyword>
<organism evidence="2 3">
    <name type="scientific">Streptomyces zaomyceticus</name>
    <dbReference type="NCBI Taxonomy" id="68286"/>
    <lineage>
        <taxon>Bacteria</taxon>
        <taxon>Bacillati</taxon>
        <taxon>Actinomycetota</taxon>
        <taxon>Actinomycetes</taxon>
        <taxon>Kitasatosporales</taxon>
        <taxon>Streptomycetaceae</taxon>
        <taxon>Streptomyces</taxon>
    </lineage>
</organism>
<sequence length="103" mass="10774">MTTWVSWVLLTGGAVLLLAPSIAVLLGWRPSWLARTGAPTRLLGAAGVVLYGAVLTSEVARLAAAPKGVPKACSYIALGLIGCAIVLVALYDFLAEPSRRRSR</sequence>
<keyword evidence="1" id="KW-0472">Membrane</keyword>
<accession>A0ABZ1L507</accession>